<dbReference type="PATRIC" id="fig|1666911.3.peg.4837"/>
<feature type="domain" description="JmjC" evidence="1">
    <location>
        <begin position="122"/>
        <end position="269"/>
    </location>
</feature>
<dbReference type="SUPFAM" id="SSF51197">
    <property type="entry name" value="Clavaminate synthase-like"/>
    <property type="match status" value="1"/>
</dbReference>
<evidence type="ECO:0000259" key="1">
    <source>
        <dbReference type="PROSITE" id="PS51184"/>
    </source>
</evidence>
<protein>
    <recommendedName>
        <fullName evidence="1">JmjC domain-containing protein</fullName>
    </recommendedName>
</protein>
<comment type="caution">
    <text evidence="2">The sequence shown here is derived from an EMBL/GenBank/DDBJ whole genome shotgun (WGS) entry which is preliminary data.</text>
</comment>
<reference evidence="2 3" key="1">
    <citation type="submission" date="2015-09" db="EMBL/GenBank/DDBJ databases">
        <title>Identification and resolution of microdiversity through metagenomic sequencing of parallel consortia.</title>
        <authorList>
            <person name="Nelson W.C."/>
            <person name="Romine M.F."/>
            <person name="Lindemann S.R."/>
        </authorList>
    </citation>
    <scope>NUCLEOTIDE SEQUENCE [LARGE SCALE GENOMIC DNA]</scope>
    <source>
        <strain evidence="2">Ana</strain>
    </source>
</reference>
<dbReference type="Proteomes" id="UP000050465">
    <property type="component" value="Unassembled WGS sequence"/>
</dbReference>
<dbReference type="PROSITE" id="PS51184">
    <property type="entry name" value="JMJC"/>
    <property type="match status" value="1"/>
</dbReference>
<evidence type="ECO:0000313" key="3">
    <source>
        <dbReference type="Proteomes" id="UP000050465"/>
    </source>
</evidence>
<sequence length="345" mass="39514">MTTASPSAPASTLDSANNLNNYGTPRIGWSPQDYAAFGRKTQLFDHSYHQLPLFEKSALITLLDTYPRSCLQAFTMGTDKTNRSEWQSVDIHPDSSGEDLWNAVEKGRLWLNIISLEKHSKDYAELVRGMYRHLDQHCPHLGDLVASYTTMLISSPGAQVYYHMDESPNMLWHISGQKRLWVYPAMDLRFVPQDFLEEIYTGEIAEFLPYDPSFDEAAESFLLTPGKVVSWPHNAPHRIENLTMNVSLTTSFRAPTQQRRALVQQANRYIMRNLGVTNRSMREDGFRSAAKRFSYRVINKIKPFKPTKHPHDDYVTNLQIDPNALNGMRVLDQPVVASFSKDRKN</sequence>
<gene>
    <name evidence="2" type="ORF">HLUCCA11_13110</name>
</gene>
<name>A0A0P8BMH0_9CYAN</name>
<dbReference type="AlphaFoldDB" id="A0A0P8BMH0"/>
<dbReference type="EMBL" id="LJZR01000016">
    <property type="protein sequence ID" value="KPQ34875.1"/>
    <property type="molecule type" value="Genomic_DNA"/>
</dbReference>
<dbReference type="InterPro" id="IPR003347">
    <property type="entry name" value="JmjC_dom"/>
</dbReference>
<evidence type="ECO:0000313" key="2">
    <source>
        <dbReference type="EMBL" id="KPQ34875.1"/>
    </source>
</evidence>
<proteinExistence type="predicted"/>
<dbReference type="STRING" id="1666911.HLUCCA11_13110"/>
<accession>A0A0P8BMH0</accession>
<dbReference type="Gene3D" id="2.60.120.650">
    <property type="entry name" value="Cupin"/>
    <property type="match status" value="1"/>
</dbReference>
<organism evidence="2 3">
    <name type="scientific">Phormidesmis priestleyi Ana</name>
    <dbReference type="NCBI Taxonomy" id="1666911"/>
    <lineage>
        <taxon>Bacteria</taxon>
        <taxon>Bacillati</taxon>
        <taxon>Cyanobacteriota</taxon>
        <taxon>Cyanophyceae</taxon>
        <taxon>Leptolyngbyales</taxon>
        <taxon>Leptolyngbyaceae</taxon>
        <taxon>Phormidesmis</taxon>
    </lineage>
</organism>